<evidence type="ECO:0000256" key="1">
    <source>
        <dbReference type="SAM" id="Phobius"/>
    </source>
</evidence>
<reference evidence="3" key="1">
    <citation type="submission" date="2021-01" db="EMBL/GenBank/DDBJ databases">
        <title>Caligus Genome Assembly.</title>
        <authorList>
            <person name="Gallardo-Escarate C."/>
        </authorList>
    </citation>
    <scope>NUCLEOTIDE SEQUENCE [LARGE SCALE GENOMIC DNA]</scope>
</reference>
<feature type="transmembrane region" description="Helical" evidence="1">
    <location>
        <begin position="6"/>
        <end position="27"/>
    </location>
</feature>
<keyword evidence="3" id="KW-1185">Reference proteome</keyword>
<accession>A0A7T8K8B0</accession>
<gene>
    <name evidence="2" type="ORF">FKW44_010640</name>
</gene>
<evidence type="ECO:0000313" key="2">
    <source>
        <dbReference type="EMBL" id="QQP49839.1"/>
    </source>
</evidence>
<dbReference type="Proteomes" id="UP000595437">
    <property type="component" value="Chromosome 7"/>
</dbReference>
<proteinExistence type="predicted"/>
<name>A0A7T8K8B0_CALRO</name>
<keyword evidence="1" id="KW-0472">Membrane</keyword>
<sequence>MMNTSLLLNALHVSLMYSGVFLPRMLYTIKCLKMLAGVCPAIKNARILMRLSH</sequence>
<protein>
    <submittedName>
        <fullName evidence="2">Uncharacterized protein</fullName>
    </submittedName>
</protein>
<keyword evidence="1" id="KW-1133">Transmembrane helix</keyword>
<dbReference type="EMBL" id="CP045896">
    <property type="protein sequence ID" value="QQP49839.1"/>
    <property type="molecule type" value="Genomic_DNA"/>
</dbReference>
<evidence type="ECO:0000313" key="3">
    <source>
        <dbReference type="Proteomes" id="UP000595437"/>
    </source>
</evidence>
<keyword evidence="1" id="KW-0812">Transmembrane</keyword>
<organism evidence="2 3">
    <name type="scientific">Caligus rogercresseyi</name>
    <name type="common">Sea louse</name>
    <dbReference type="NCBI Taxonomy" id="217165"/>
    <lineage>
        <taxon>Eukaryota</taxon>
        <taxon>Metazoa</taxon>
        <taxon>Ecdysozoa</taxon>
        <taxon>Arthropoda</taxon>
        <taxon>Crustacea</taxon>
        <taxon>Multicrustacea</taxon>
        <taxon>Hexanauplia</taxon>
        <taxon>Copepoda</taxon>
        <taxon>Siphonostomatoida</taxon>
        <taxon>Caligidae</taxon>
        <taxon>Caligus</taxon>
    </lineage>
</organism>
<dbReference type="AlphaFoldDB" id="A0A7T8K8B0"/>